<dbReference type="Proteomes" id="UP000600918">
    <property type="component" value="Unassembled WGS sequence"/>
</dbReference>
<protein>
    <submittedName>
        <fullName evidence="1">Uncharacterized protein</fullName>
    </submittedName>
</protein>
<gene>
    <name evidence="1" type="ORF">H0235_013018</name>
</gene>
<evidence type="ECO:0000313" key="1">
    <source>
        <dbReference type="EMBL" id="KAF7413167.1"/>
    </source>
</evidence>
<proteinExistence type="predicted"/>
<sequence length="77" mass="8530">MKQLPSGEIWALGITCDPSKSESCTTGLMAVYLNTFLKRYPPNYAQYGGGLWPLRKPLTSVTWSGHNVETPVAILSW</sequence>
<dbReference type="AlphaFoldDB" id="A0A834KUP1"/>
<name>A0A834KUP1_VESPE</name>
<comment type="caution">
    <text evidence="1">The sequence shown here is derived from an EMBL/GenBank/DDBJ whole genome shotgun (WGS) entry which is preliminary data.</text>
</comment>
<dbReference type="EMBL" id="JACSDY010000012">
    <property type="protein sequence ID" value="KAF7413167.1"/>
    <property type="molecule type" value="Genomic_DNA"/>
</dbReference>
<organism evidence="1 2">
    <name type="scientific">Vespula pensylvanica</name>
    <name type="common">Western yellow jacket</name>
    <name type="synonym">Wasp</name>
    <dbReference type="NCBI Taxonomy" id="30213"/>
    <lineage>
        <taxon>Eukaryota</taxon>
        <taxon>Metazoa</taxon>
        <taxon>Ecdysozoa</taxon>
        <taxon>Arthropoda</taxon>
        <taxon>Hexapoda</taxon>
        <taxon>Insecta</taxon>
        <taxon>Pterygota</taxon>
        <taxon>Neoptera</taxon>
        <taxon>Endopterygota</taxon>
        <taxon>Hymenoptera</taxon>
        <taxon>Apocrita</taxon>
        <taxon>Aculeata</taxon>
        <taxon>Vespoidea</taxon>
        <taxon>Vespidae</taxon>
        <taxon>Vespinae</taxon>
        <taxon>Vespula</taxon>
    </lineage>
</organism>
<reference evidence="1" key="1">
    <citation type="journal article" date="2020" name="G3 (Bethesda)">
        <title>High-Quality Assemblies for Three Invasive Social Wasps from the &lt;i&gt;Vespula&lt;/i&gt; Genus.</title>
        <authorList>
            <person name="Harrop T.W.R."/>
            <person name="Guhlin J."/>
            <person name="McLaughlin G.M."/>
            <person name="Permina E."/>
            <person name="Stockwell P."/>
            <person name="Gilligan J."/>
            <person name="Le Lec M.F."/>
            <person name="Gruber M.A.M."/>
            <person name="Quinn O."/>
            <person name="Lovegrove M."/>
            <person name="Duncan E.J."/>
            <person name="Remnant E.J."/>
            <person name="Van Eeckhoven J."/>
            <person name="Graham B."/>
            <person name="Knapp R.A."/>
            <person name="Langford K.W."/>
            <person name="Kronenberg Z."/>
            <person name="Press M.O."/>
            <person name="Eacker S.M."/>
            <person name="Wilson-Rankin E.E."/>
            <person name="Purcell J."/>
            <person name="Lester P.J."/>
            <person name="Dearden P.K."/>
        </authorList>
    </citation>
    <scope>NUCLEOTIDE SEQUENCE</scope>
    <source>
        <strain evidence="1">Volc-1</strain>
    </source>
</reference>
<evidence type="ECO:0000313" key="2">
    <source>
        <dbReference type="Proteomes" id="UP000600918"/>
    </source>
</evidence>
<accession>A0A834KUP1</accession>
<keyword evidence="2" id="KW-1185">Reference proteome</keyword>